<dbReference type="Pfam" id="PF19736">
    <property type="entry name" value="DUF6226"/>
    <property type="match status" value="1"/>
</dbReference>
<comment type="caution">
    <text evidence="1">The sequence shown here is derived from an EMBL/GenBank/DDBJ whole genome shotgun (WGS) entry which is preliminary data.</text>
</comment>
<dbReference type="InterPro" id="IPR045773">
    <property type="entry name" value="DUF6226"/>
</dbReference>
<evidence type="ECO:0000313" key="1">
    <source>
        <dbReference type="EMBL" id="RCK60005.1"/>
    </source>
</evidence>
<reference evidence="1 2" key="1">
    <citation type="submission" date="2018-07" db="EMBL/GenBank/DDBJ databases">
        <title>Microbacterium endoborsara sp. nov., a novel actinobacterium isolated from Borszczowia aralocaspica.</title>
        <authorList>
            <person name="An D."/>
        </authorList>
    </citation>
    <scope>NUCLEOTIDE SEQUENCE [LARGE SCALE GENOMIC DNA]</scope>
    <source>
        <strain evidence="1 2">C1.15228</strain>
    </source>
</reference>
<proteinExistence type="predicted"/>
<keyword evidence="2" id="KW-1185">Reference proteome</keyword>
<dbReference type="EMBL" id="QORO01000002">
    <property type="protein sequence ID" value="RCK60005.1"/>
    <property type="molecule type" value="Genomic_DNA"/>
</dbReference>
<dbReference type="Proteomes" id="UP000253508">
    <property type="component" value="Unassembled WGS sequence"/>
</dbReference>
<dbReference type="RefSeq" id="WP_114117620.1">
    <property type="nucleotide sequence ID" value="NZ_BMHU01000003.1"/>
</dbReference>
<protein>
    <submittedName>
        <fullName evidence="1">Uncharacterized protein</fullName>
    </submittedName>
</protein>
<organism evidence="1 2">
    <name type="scientific">Microbacterium sorbitolivorans</name>
    <dbReference type="NCBI Taxonomy" id="1867410"/>
    <lineage>
        <taxon>Bacteria</taxon>
        <taxon>Bacillati</taxon>
        <taxon>Actinomycetota</taxon>
        <taxon>Actinomycetes</taxon>
        <taxon>Micrococcales</taxon>
        <taxon>Microbacteriaceae</taxon>
        <taxon>Microbacterium</taxon>
    </lineage>
</organism>
<dbReference type="OrthoDB" id="3290597at2"/>
<accession>A0A367Y299</accession>
<sequence length="215" mass="24050">MSSYVRPSVDAPVFRDADGQVIDYGNRWHGSPPEDTYSVETHPERFAPLHAIADALIAHLRENYDVEIDEDAATATDLMRPSFHDAVRAVRIRPNDPACAPLTFVLTTYPGISVHAGLLHDFPYPICGCDACDSNWQFEADDLEQLVFAVVAGTYRETVERGLRPWVEYAYTYPDDGARSGRSRARDYPAERLRAATPLLRDVPDGWAAWPRSVA</sequence>
<name>A0A367Y299_9MICO</name>
<evidence type="ECO:0000313" key="2">
    <source>
        <dbReference type="Proteomes" id="UP000253508"/>
    </source>
</evidence>
<gene>
    <name evidence="1" type="ORF">DTO57_07640</name>
</gene>
<dbReference type="AlphaFoldDB" id="A0A367Y299"/>